<dbReference type="AlphaFoldDB" id="A0A132BCJ4"/>
<feature type="compositionally biased region" description="Low complexity" evidence="1">
    <location>
        <begin position="263"/>
        <end position="281"/>
    </location>
</feature>
<dbReference type="InterPro" id="IPR043129">
    <property type="entry name" value="ATPase_NBD"/>
</dbReference>
<proteinExistence type="predicted"/>
<dbReference type="PANTHER" id="PTHR42749:SF8">
    <property type="entry name" value="HSP70 FAMILY PROTEIN (AFU_ORTHOLOGUE AFUA_3G13740)"/>
    <property type="match status" value="1"/>
</dbReference>
<accession>A0A132BCJ4</accession>
<feature type="region of interest" description="Disordered" evidence="1">
    <location>
        <begin position="36"/>
        <end position="150"/>
    </location>
</feature>
<dbReference type="OrthoDB" id="2963168at2759"/>
<dbReference type="EMBL" id="KQ947430">
    <property type="protein sequence ID" value="KUJ10098.1"/>
    <property type="molecule type" value="Genomic_DNA"/>
</dbReference>
<dbReference type="PANTHER" id="PTHR42749">
    <property type="entry name" value="CELL SHAPE-DETERMINING PROTEIN MREB"/>
    <property type="match status" value="1"/>
</dbReference>
<dbReference type="KEGG" id="psco:LY89DRAFT_675587"/>
<feature type="compositionally biased region" description="Polar residues" evidence="1">
    <location>
        <begin position="139"/>
        <end position="150"/>
    </location>
</feature>
<keyword evidence="3" id="KW-1185">Reference proteome</keyword>
<dbReference type="Proteomes" id="UP000070700">
    <property type="component" value="Unassembled WGS sequence"/>
</dbReference>
<dbReference type="STRING" id="149040.A0A132BCJ4"/>
<feature type="compositionally biased region" description="Polar residues" evidence="1">
    <location>
        <begin position="52"/>
        <end position="66"/>
    </location>
</feature>
<feature type="region of interest" description="Disordered" evidence="1">
    <location>
        <begin position="256"/>
        <end position="287"/>
    </location>
</feature>
<dbReference type="CDD" id="cd10170">
    <property type="entry name" value="ASKHA_NBD_HSP70"/>
    <property type="match status" value="1"/>
</dbReference>
<evidence type="ECO:0000256" key="1">
    <source>
        <dbReference type="SAM" id="MobiDB-lite"/>
    </source>
</evidence>
<organism evidence="2 3">
    <name type="scientific">Mollisia scopiformis</name>
    <name type="common">Conifer needle endophyte fungus</name>
    <name type="synonym">Phialocephala scopiformis</name>
    <dbReference type="NCBI Taxonomy" id="149040"/>
    <lineage>
        <taxon>Eukaryota</taxon>
        <taxon>Fungi</taxon>
        <taxon>Dikarya</taxon>
        <taxon>Ascomycota</taxon>
        <taxon>Pezizomycotina</taxon>
        <taxon>Leotiomycetes</taxon>
        <taxon>Helotiales</taxon>
        <taxon>Mollisiaceae</taxon>
        <taxon>Mollisia</taxon>
    </lineage>
</organism>
<feature type="compositionally biased region" description="Low complexity" evidence="1">
    <location>
        <begin position="115"/>
        <end position="134"/>
    </location>
</feature>
<dbReference type="InParanoid" id="A0A132BCJ4"/>
<name>A0A132BCJ4_MOLSC</name>
<reference evidence="2 3" key="1">
    <citation type="submission" date="2015-10" db="EMBL/GenBank/DDBJ databases">
        <title>Full genome of DAOMC 229536 Phialocephala scopiformis, a fungal endophyte of spruce producing the potent anti-insectan compound rugulosin.</title>
        <authorList>
            <consortium name="DOE Joint Genome Institute"/>
            <person name="Walker A.K."/>
            <person name="Frasz S.L."/>
            <person name="Seifert K.A."/>
            <person name="Miller J.D."/>
            <person name="Mondo S.J."/>
            <person name="Labutti K."/>
            <person name="Lipzen A."/>
            <person name="Dockter R."/>
            <person name="Kennedy M."/>
            <person name="Grigoriev I.V."/>
            <person name="Spatafora J.W."/>
        </authorList>
    </citation>
    <scope>NUCLEOTIDE SEQUENCE [LARGE SCALE GENOMIC DNA]</scope>
    <source>
        <strain evidence="2 3">CBS 120377</strain>
    </source>
</reference>
<gene>
    <name evidence="2" type="ORF">LY89DRAFT_675587</name>
</gene>
<evidence type="ECO:0000313" key="2">
    <source>
        <dbReference type="EMBL" id="KUJ10098.1"/>
    </source>
</evidence>
<protein>
    <submittedName>
        <fullName evidence="2">Uncharacterized protein</fullName>
    </submittedName>
</protein>
<sequence length="853" mass="95227">MTSTNINTPPSQAETIARLLQLADPAVVQELLARSATAPKYGEEGSVPPQTPKTSRNTSQSFTHDSSSPEDDGHLSSSSQSWDESPRPKKKVSSKKHSPSQAKTRKEEARKSFVTPLTPSSTRTSRTASLSTPSRPKKTTSLPTSKRASQALNHSLQGHANDTDDTTLPDVDEETSLKRFVVGLDYGTTFTSVSYLSHPIDDDHPQAFPSDIKVIMNWPEDGMGGLRRQVPTEAWYSSIPKQRPEIVDQFELLDDEEQTGPPSNSDHASASHSHSHNTSDMSMDDNLDDEDSSRYLWGYDVPYQRFTAGTTRDELRLIARPKLMLVRSEHTREDQARLRLRLSSLIAGGLIRKFTHKDTADPRDVQDVITDFLVEVFNHTKQQLIELENYSQECPISFVLTVPVIWNAKASRVLQYAVEAAIRGSGFGTLHHGSVDNLFIVTEPEAAATYLLGNSHEMLAGETFIVLDCGGGTVDCVTYTVTSSYPLRLKREVGKPSGDNCGASYLNDYYEKHLLKRLANEDYLDTNGETRESIVRHLVPNFENHDKRSKDISRRPCSRIKIPGLRGDRERGLSGPAAKGFDNNFLILNPDDYNQIFMPLLRRVGHVLWSQIETAVTRGKDIKKVFLIGGFGACPSLRSYLKDFLRDSASEFMLKHEISLITTNDQESLTAVSSGAVLRALNKEGGPERRAICSYGFLRIQYFEPKKFKGHQGAKPFRDPFDQDLYVESERLLCEELLYVSDLPLVIDDETEQPLKSNYPLDHSHNRDAQVAGRIITDFTFLREEGKILPIYPESDDEGELIGKAHYEVTYDLIVIVDGRNLKYEARYPSGQSGKAQKIAQISLAAGFVPGTG</sequence>
<feature type="compositionally biased region" description="Basic residues" evidence="1">
    <location>
        <begin position="88"/>
        <end position="98"/>
    </location>
</feature>
<dbReference type="RefSeq" id="XP_018064453.1">
    <property type="nucleotide sequence ID" value="XM_018213522.1"/>
</dbReference>
<evidence type="ECO:0000313" key="3">
    <source>
        <dbReference type="Proteomes" id="UP000070700"/>
    </source>
</evidence>
<dbReference type="GeneID" id="28823248"/>
<dbReference type="Gene3D" id="3.30.420.40">
    <property type="match status" value="1"/>
</dbReference>
<dbReference type="SUPFAM" id="SSF53067">
    <property type="entry name" value="Actin-like ATPase domain"/>
    <property type="match status" value="2"/>
</dbReference>